<evidence type="ECO:0000313" key="3">
    <source>
        <dbReference type="EMBL" id="SAI34468.1"/>
    </source>
</evidence>
<dbReference type="InterPro" id="IPR029063">
    <property type="entry name" value="SAM-dependent_MTases_sf"/>
</dbReference>
<dbReference type="OrthoDB" id="189417at2"/>
<protein>
    <submittedName>
        <fullName evidence="3">Rhamnosyl O-methyltransferase</fullName>
        <ecNumber evidence="3">2.1.1.-</ecNumber>
    </submittedName>
</protein>
<dbReference type="AlphaFoldDB" id="A0A157PM71"/>
<name>A0A157PM71_9BORD</name>
<keyword evidence="1 3" id="KW-0489">Methyltransferase</keyword>
<reference evidence="3 4" key="1">
    <citation type="submission" date="2016-03" db="EMBL/GenBank/DDBJ databases">
        <authorList>
            <consortium name="Pathogen Informatics"/>
        </authorList>
    </citation>
    <scope>NUCLEOTIDE SEQUENCE [LARGE SCALE GENOMIC DNA]</scope>
    <source>
        <strain evidence="3 4">NCTC13364</strain>
    </source>
</reference>
<organism evidence="3 4">
    <name type="scientific">Bordetella ansorpii</name>
    <dbReference type="NCBI Taxonomy" id="288768"/>
    <lineage>
        <taxon>Bacteria</taxon>
        <taxon>Pseudomonadati</taxon>
        <taxon>Pseudomonadota</taxon>
        <taxon>Betaproteobacteria</taxon>
        <taxon>Burkholderiales</taxon>
        <taxon>Alcaligenaceae</taxon>
        <taxon>Bordetella</taxon>
    </lineage>
</organism>
<dbReference type="PANTHER" id="PTHR40048:SF1">
    <property type="entry name" value="RHAMNOSYL O-METHYLTRANSFERASE"/>
    <property type="match status" value="1"/>
</dbReference>
<proteinExistence type="predicted"/>
<dbReference type="GO" id="GO:0005886">
    <property type="term" value="C:plasma membrane"/>
    <property type="evidence" value="ECO:0007669"/>
    <property type="project" value="TreeGrafter"/>
</dbReference>
<keyword evidence="2 3" id="KW-0808">Transferase</keyword>
<dbReference type="Gene3D" id="3.40.50.150">
    <property type="entry name" value="Vaccinia Virus protein VP39"/>
    <property type="match status" value="1"/>
</dbReference>
<dbReference type="InterPro" id="IPR007072">
    <property type="entry name" value="RNMT_CmcI"/>
</dbReference>
<dbReference type="GO" id="GO:0071770">
    <property type="term" value="P:DIM/DIP cell wall layer assembly"/>
    <property type="evidence" value="ECO:0007669"/>
    <property type="project" value="TreeGrafter"/>
</dbReference>
<evidence type="ECO:0000256" key="1">
    <source>
        <dbReference type="ARBA" id="ARBA00022603"/>
    </source>
</evidence>
<dbReference type="GO" id="GO:0032259">
    <property type="term" value="P:methylation"/>
    <property type="evidence" value="ECO:0007669"/>
    <property type="project" value="UniProtKB-KW"/>
</dbReference>
<gene>
    <name evidence="3" type="ORF">SAMEA1982600_02811</name>
</gene>
<dbReference type="GO" id="GO:0008610">
    <property type="term" value="P:lipid biosynthetic process"/>
    <property type="evidence" value="ECO:0007669"/>
    <property type="project" value="InterPro"/>
</dbReference>
<dbReference type="EMBL" id="FKBS01000014">
    <property type="protein sequence ID" value="SAI34468.1"/>
    <property type="molecule type" value="Genomic_DNA"/>
</dbReference>
<dbReference type="Pfam" id="PF04989">
    <property type="entry name" value="RMNT_CmcI"/>
    <property type="match status" value="1"/>
</dbReference>
<dbReference type="RefSeq" id="WP_066413220.1">
    <property type="nucleotide sequence ID" value="NZ_FKBS01000014.1"/>
</dbReference>
<dbReference type="GO" id="GO:0008168">
    <property type="term" value="F:methyltransferase activity"/>
    <property type="evidence" value="ECO:0007669"/>
    <property type="project" value="UniProtKB-KW"/>
</dbReference>
<evidence type="ECO:0000313" key="4">
    <source>
        <dbReference type="Proteomes" id="UP000077037"/>
    </source>
</evidence>
<dbReference type="EC" id="2.1.1.-" evidence="3"/>
<dbReference type="SUPFAM" id="SSF53335">
    <property type="entry name" value="S-adenosyl-L-methionine-dependent methyltransferases"/>
    <property type="match status" value="1"/>
</dbReference>
<dbReference type="Proteomes" id="UP000077037">
    <property type="component" value="Unassembled WGS sequence"/>
</dbReference>
<accession>A0A157PM71</accession>
<dbReference type="PANTHER" id="PTHR40048">
    <property type="entry name" value="RHAMNOSYL O-METHYLTRANSFERASE"/>
    <property type="match status" value="1"/>
</dbReference>
<evidence type="ECO:0000256" key="2">
    <source>
        <dbReference type="ARBA" id="ARBA00022679"/>
    </source>
</evidence>
<sequence>MSERISARMRDINIEWLARAAEFDHLFNIRWLGERFFHLPGDMLALQELVWRIRPSVIVQTGIAAGGGVVFSASMLELATDTGRVVAIEPRLRDEVRQTLQSHRLAHRMHLVEGESCSPDVLAQVRQQIERNGGQGPVMAILDLTHTHAHVLDELRCYGELVTPGSYVVVMDTIMEYLPAGMFQGKPYGRGNNPATAAAAFLEGDTRFEVDHDIEDRVIMTLSPGGFLKRVR</sequence>